<dbReference type="Gene3D" id="3.20.20.140">
    <property type="entry name" value="Metal-dependent hydrolases"/>
    <property type="match status" value="1"/>
</dbReference>
<proteinExistence type="predicted"/>
<dbReference type="NCBIfam" id="NF045780">
    <property type="entry name" value="TrlF_fam_ATP"/>
    <property type="match status" value="1"/>
</dbReference>
<evidence type="ECO:0000256" key="1">
    <source>
        <dbReference type="SAM" id="Coils"/>
    </source>
</evidence>
<accession>A0A099KHC2</accession>
<evidence type="ECO:0000313" key="3">
    <source>
        <dbReference type="Proteomes" id="UP000029843"/>
    </source>
</evidence>
<keyword evidence="1" id="KW-0175">Coiled coil</keyword>
<evidence type="ECO:0000313" key="2">
    <source>
        <dbReference type="EMBL" id="KGJ89625.1"/>
    </source>
</evidence>
<sequence>MSNEHLGSRWYKFDFHTHTPASSDYKKPEESETDWLKALMAENIDCVAIADHVSGEWIDRLKATYAEFDETAEWYRPICLFPACEITVSTGQARVHILAIFDPTNNSAKVSAVLGQCGITEGHGDAEETCATESVDNVIDIIQSAGGVAIPAHIDGPKGLLHGITNTNQELESWLGKIEAAEFVNLKFLNGVNSELTKACAHLAKVQGSDAHQCSRLGKRFSWIKMSAPSIAGLKLALHDDSFCVDNGEDDPNTVPDLFLSKLSISQMNHCGRIPGQPAEFKLHPLFNAIIGGRGSGKSTFIESVRLALGRENEISDLSQIQAEVSSFKNGVTKQDTRICVDLNRRDENYQSVWEQGVQPYIQKYHDNQWAVDNGKPEDRFHVSLYSQKQINALASNANSLLEIIDRSIEVNFTSWKHDYDTELDQFLALSRDVRQINLRLDSKGTLQGQLDDLNSDIDSFEQGGHKDVFNAYQKLVTERQVINKAAEITDLTDAIDKAIDSNFTEMKLIEEGEDKPTNIVELEAIQQTFTSKLVQVQAELTNLMQTVKDAEETRELQIASSTWFTQGVITEDSYNQVVAEYENRGEELNPEQYEAWLTQRNELNEKIEALNNVEAQLEEKKLQRDISLKKLYIYRRTLQKNRQKFIRNVIGDNKYVRMSLLPFSSKVNVEQQFRNNIGVETSFATSIYQDDQTESLLYPLISGDSVFDNDSFKTKVRHTEKSKEAVVSLALGNEIEDYRIDSRLKTALAQKFERQPETIDRLMTWWPEDHLVVEYAKDIERGKFENIEKGSAGQKAAAILAFLLSHGNNPIIVDQPEDDLDNALIYQLIVSQIHENKKRRQIIMVTHNPNIVVNGDAEFVNVLQFRGGQVQVLDSGGLCEQSVRDHVCEIMEGGAIAFDKRYKRLRDI</sequence>
<dbReference type="RefSeq" id="WP_033094642.1">
    <property type="nucleotide sequence ID" value="NZ_JQED01000040.1"/>
</dbReference>
<dbReference type="GO" id="GO:0016887">
    <property type="term" value="F:ATP hydrolysis activity"/>
    <property type="evidence" value="ECO:0007669"/>
    <property type="project" value="InterPro"/>
</dbReference>
<gene>
    <name evidence="2" type="ORF">ND2E_3816</name>
</gene>
<name>A0A099KHC2_COLPS</name>
<dbReference type="OrthoDB" id="9791620at2"/>
<dbReference type="Gene3D" id="3.40.50.300">
    <property type="entry name" value="P-loop containing nucleotide triphosphate hydrolases"/>
    <property type="match status" value="2"/>
</dbReference>
<dbReference type="EMBL" id="JQED01000040">
    <property type="protein sequence ID" value="KGJ89625.1"/>
    <property type="molecule type" value="Genomic_DNA"/>
</dbReference>
<dbReference type="InterPro" id="IPR027417">
    <property type="entry name" value="P-loop_NTPase"/>
</dbReference>
<dbReference type="GO" id="GO:0035312">
    <property type="term" value="F:5'-3' DNA exonuclease activity"/>
    <property type="evidence" value="ECO:0007669"/>
    <property type="project" value="TreeGrafter"/>
</dbReference>
<dbReference type="PANTHER" id="PTHR42924:SF3">
    <property type="entry name" value="POLYMERASE_HISTIDINOL PHOSPHATASE N-TERMINAL DOMAIN-CONTAINING PROTEIN"/>
    <property type="match status" value="1"/>
</dbReference>
<reference evidence="2 3" key="1">
    <citation type="submission" date="2014-08" db="EMBL/GenBank/DDBJ databases">
        <title>Genomic and Phenotypic Diversity of Colwellia psychrerythraea strains from Disparate Marine Basins.</title>
        <authorList>
            <person name="Techtmann S.M."/>
            <person name="Stelling S.C."/>
            <person name="Utturkar S.M."/>
            <person name="Alshibli N."/>
            <person name="Harris A."/>
            <person name="Brown S.D."/>
            <person name="Hazen T.C."/>
        </authorList>
    </citation>
    <scope>NUCLEOTIDE SEQUENCE [LARGE SCALE GENOMIC DNA]</scope>
    <source>
        <strain evidence="2 3">ND2E</strain>
    </source>
</reference>
<dbReference type="Proteomes" id="UP000029843">
    <property type="component" value="Unassembled WGS sequence"/>
</dbReference>
<comment type="caution">
    <text evidence="2">The sequence shown here is derived from an EMBL/GenBank/DDBJ whole genome shotgun (WGS) entry which is preliminary data.</text>
</comment>
<dbReference type="PANTHER" id="PTHR42924">
    <property type="entry name" value="EXONUCLEASE"/>
    <property type="match status" value="1"/>
</dbReference>
<dbReference type="InterPro" id="IPR052018">
    <property type="entry name" value="PHP_domain"/>
</dbReference>
<dbReference type="InterPro" id="IPR016195">
    <property type="entry name" value="Pol/histidinol_Pase-like"/>
</dbReference>
<dbReference type="InterPro" id="IPR054787">
    <property type="entry name" value="TrlF_ATPase"/>
</dbReference>
<feature type="coiled-coil region" evidence="1">
    <location>
        <begin position="594"/>
        <end position="631"/>
    </location>
</feature>
<dbReference type="SUPFAM" id="SSF52540">
    <property type="entry name" value="P-loop containing nucleoside triphosphate hydrolases"/>
    <property type="match status" value="1"/>
</dbReference>
<dbReference type="SUPFAM" id="SSF89550">
    <property type="entry name" value="PHP domain-like"/>
    <property type="match status" value="1"/>
</dbReference>
<protein>
    <submittedName>
        <fullName evidence="2">Uncharacterized protein</fullName>
    </submittedName>
</protein>
<dbReference type="GO" id="GO:0004534">
    <property type="term" value="F:5'-3' RNA exonuclease activity"/>
    <property type="evidence" value="ECO:0007669"/>
    <property type="project" value="TreeGrafter"/>
</dbReference>
<dbReference type="AlphaFoldDB" id="A0A099KHC2"/>
<organism evidence="2 3">
    <name type="scientific">Colwellia psychrerythraea</name>
    <name type="common">Vibrio psychroerythus</name>
    <dbReference type="NCBI Taxonomy" id="28229"/>
    <lineage>
        <taxon>Bacteria</taxon>
        <taxon>Pseudomonadati</taxon>
        <taxon>Pseudomonadota</taxon>
        <taxon>Gammaproteobacteria</taxon>
        <taxon>Alteromonadales</taxon>
        <taxon>Colwelliaceae</taxon>
        <taxon>Colwellia</taxon>
    </lineage>
</organism>
<dbReference type="PATRIC" id="fig|28229.4.peg.2969"/>
<dbReference type="GO" id="GO:0006302">
    <property type="term" value="P:double-strand break repair"/>
    <property type="evidence" value="ECO:0007669"/>
    <property type="project" value="InterPro"/>
</dbReference>